<evidence type="ECO:0000313" key="3">
    <source>
        <dbReference type="Proteomes" id="UP000023755"/>
    </source>
</evidence>
<dbReference type="AlphaFoldDB" id="X5H326"/>
<dbReference type="Gene3D" id="1.20.210.10">
    <property type="entry name" value="Cytochrome c oxidase-like, subunit I domain"/>
    <property type="match status" value="1"/>
</dbReference>
<organism evidence="2 3">
    <name type="scientific">Neorickettsia helminthoeca str. Oregon</name>
    <dbReference type="NCBI Taxonomy" id="1286528"/>
    <lineage>
        <taxon>Bacteria</taxon>
        <taxon>Pseudomonadati</taxon>
        <taxon>Pseudomonadota</taxon>
        <taxon>Alphaproteobacteria</taxon>
        <taxon>Rickettsiales</taxon>
        <taxon>Anaplasmataceae</taxon>
        <taxon>Neorickettsia</taxon>
    </lineage>
</organism>
<evidence type="ECO:0000313" key="2">
    <source>
        <dbReference type="EMBL" id="AHX11078.1"/>
    </source>
</evidence>
<feature type="transmembrane region" description="Helical" evidence="1">
    <location>
        <begin position="141"/>
        <end position="158"/>
    </location>
</feature>
<feature type="transmembrane region" description="Helical" evidence="1">
    <location>
        <begin position="5"/>
        <end position="26"/>
    </location>
</feature>
<feature type="transmembrane region" description="Helical" evidence="1">
    <location>
        <begin position="204"/>
        <end position="225"/>
    </location>
</feature>
<dbReference type="InterPro" id="IPR036927">
    <property type="entry name" value="Cyt_c_oxase-like_su1_sf"/>
</dbReference>
<dbReference type="KEGG" id="nhm:NHE_0108"/>
<gene>
    <name evidence="2" type="ORF">NHE_0108</name>
</gene>
<feature type="transmembrane region" description="Helical" evidence="1">
    <location>
        <begin position="364"/>
        <end position="389"/>
    </location>
</feature>
<feature type="transmembrane region" description="Helical" evidence="1">
    <location>
        <begin position="178"/>
        <end position="197"/>
    </location>
</feature>
<feature type="transmembrane region" description="Helical" evidence="1">
    <location>
        <begin position="237"/>
        <end position="257"/>
    </location>
</feature>
<dbReference type="PROSITE" id="PS51257">
    <property type="entry name" value="PROKAR_LIPOPROTEIN"/>
    <property type="match status" value="1"/>
</dbReference>
<proteinExistence type="predicted"/>
<dbReference type="STRING" id="1286528.NHE_0108"/>
<reference evidence="2 3" key="1">
    <citation type="submission" date="2014-03" db="EMBL/GenBank/DDBJ databases">
        <title>Sequencing and Comparison of Genomes and Transcriptome Profiles of Human Ehrlichiosis Agents.</title>
        <authorList>
            <person name="Lin M."/>
            <person name="Daugherty S.C."/>
            <person name="Nagaraj S."/>
            <person name="Cheng Z."/>
            <person name="Xiong Q."/>
            <person name="Lin F.-Y."/>
            <person name="Sengamalay N."/>
            <person name="Ott S."/>
            <person name="Godinez A."/>
            <person name="Tallon L.J."/>
            <person name="Sadzewicz L."/>
            <person name="Fraser C.M."/>
            <person name="Dunning Hotopp J.C."/>
            <person name="Rikihisa Y."/>
        </authorList>
    </citation>
    <scope>NUCLEOTIDE SEQUENCE [LARGE SCALE GENOMIC DNA]</scope>
    <source>
        <strain evidence="2 3">Oregon</strain>
    </source>
</reference>
<dbReference type="HOGENOM" id="CLU_044559_0_0_5"/>
<feature type="transmembrane region" description="Helical" evidence="1">
    <location>
        <begin position="329"/>
        <end position="352"/>
    </location>
</feature>
<accession>X5H326</accession>
<dbReference type="OrthoDB" id="11275at2"/>
<sequence length="404" mass="45282">MRIKWLYLGIIALALSGVFSCFVLLLRLPFFVGLIPNIFDVSLIIHVTLGINVWMLAITVSTWDRQGLVQRFSYNLCFIAVILIFLSGFIPGTDVIKSNYIPFLDNLPYITGVALLLFGILINSLDTIIRSNSERCDRITATIFLISQVCMCLAYARMPSALTLHQFHEYLCWGGGHILQFVFCQSLIIVFSILFSVRGSDKVLISLSWLNLLLILPTPLIYYYTPDNEILIQFFTYHMRIFGGIVPTTYILYLLFISKQKVPHSYFWAFALSASLFVYGGLLGFLIRESNIIIPAHYHGSIIGITVAFMAFAYHVTGTLTSKLSMIQLSTYTIGQFGHITGLLLMGGYGALRKSAGMTGESTILYKAIFMVGGTLSIFSGALFVILLTSKLVRRKSQRARELN</sequence>
<feature type="transmembrane region" description="Helical" evidence="1">
    <location>
        <begin position="266"/>
        <end position="286"/>
    </location>
</feature>
<keyword evidence="3" id="KW-1185">Reference proteome</keyword>
<keyword evidence="1" id="KW-1133">Transmembrane helix</keyword>
<keyword evidence="1" id="KW-0472">Membrane</keyword>
<protein>
    <submittedName>
        <fullName evidence="2">Cytochrome C and Quinol oxidase polypeptide I family protein</fullName>
    </submittedName>
</protein>
<dbReference type="SUPFAM" id="SSF81442">
    <property type="entry name" value="Cytochrome c oxidase subunit I-like"/>
    <property type="match status" value="1"/>
</dbReference>
<feature type="transmembrane region" description="Helical" evidence="1">
    <location>
        <begin position="72"/>
        <end position="90"/>
    </location>
</feature>
<feature type="transmembrane region" description="Helical" evidence="1">
    <location>
        <begin position="110"/>
        <end position="129"/>
    </location>
</feature>
<feature type="transmembrane region" description="Helical" evidence="1">
    <location>
        <begin position="38"/>
        <end position="60"/>
    </location>
</feature>
<evidence type="ECO:0000256" key="1">
    <source>
        <dbReference type="SAM" id="Phobius"/>
    </source>
</evidence>
<keyword evidence="1" id="KW-0812">Transmembrane</keyword>
<name>X5H326_9RICK</name>
<dbReference type="Proteomes" id="UP000023755">
    <property type="component" value="Chromosome"/>
</dbReference>
<dbReference type="EMBL" id="CP007481">
    <property type="protein sequence ID" value="AHX11078.1"/>
    <property type="molecule type" value="Genomic_DNA"/>
</dbReference>
<dbReference type="RefSeq" id="WP_038558809.1">
    <property type="nucleotide sequence ID" value="NZ_CP007481.1"/>
</dbReference>
<feature type="transmembrane region" description="Helical" evidence="1">
    <location>
        <begin position="298"/>
        <end position="317"/>
    </location>
</feature>